<name>A0A5C5XK22_9PLAN</name>
<keyword evidence="4" id="KW-1185">Reference proteome</keyword>
<accession>A0A5C5XK22</accession>
<dbReference type="PANTHER" id="PTHR43156">
    <property type="entry name" value="STAGE II SPORULATION PROTEIN E-RELATED"/>
    <property type="match status" value="1"/>
</dbReference>
<gene>
    <name evidence="3" type="primary">rsbU_8</name>
    <name evidence="3" type="ORF">Pan54_43200</name>
</gene>
<dbReference type="SUPFAM" id="SSF81606">
    <property type="entry name" value="PP2C-like"/>
    <property type="match status" value="1"/>
</dbReference>
<proteinExistence type="predicted"/>
<reference evidence="3 4" key="1">
    <citation type="submission" date="2019-02" db="EMBL/GenBank/DDBJ databases">
        <title>Deep-cultivation of Planctomycetes and their phenomic and genomic characterization uncovers novel biology.</title>
        <authorList>
            <person name="Wiegand S."/>
            <person name="Jogler M."/>
            <person name="Boedeker C."/>
            <person name="Pinto D."/>
            <person name="Vollmers J."/>
            <person name="Rivas-Marin E."/>
            <person name="Kohn T."/>
            <person name="Peeters S.H."/>
            <person name="Heuer A."/>
            <person name="Rast P."/>
            <person name="Oberbeckmann S."/>
            <person name="Bunk B."/>
            <person name="Jeske O."/>
            <person name="Meyerdierks A."/>
            <person name="Storesund J.E."/>
            <person name="Kallscheuer N."/>
            <person name="Luecker S."/>
            <person name="Lage O.M."/>
            <person name="Pohl T."/>
            <person name="Merkel B.J."/>
            <person name="Hornburger P."/>
            <person name="Mueller R.-W."/>
            <person name="Bruemmer F."/>
            <person name="Labrenz M."/>
            <person name="Spormann A.M."/>
            <person name="Op Den Camp H."/>
            <person name="Overmann J."/>
            <person name="Amann R."/>
            <person name="Jetten M.S.M."/>
            <person name="Mascher T."/>
            <person name="Medema M.H."/>
            <person name="Devos D.P."/>
            <person name="Kaster A.-K."/>
            <person name="Ovreas L."/>
            <person name="Rohde M."/>
            <person name="Galperin M.Y."/>
            <person name="Jogler C."/>
        </authorList>
    </citation>
    <scope>NUCLEOTIDE SEQUENCE [LARGE SCALE GENOMIC DNA]</scope>
    <source>
        <strain evidence="3 4">Pan54</strain>
    </source>
</reference>
<dbReference type="InterPro" id="IPR001932">
    <property type="entry name" value="PPM-type_phosphatase-like_dom"/>
</dbReference>
<dbReference type="InterPro" id="IPR011006">
    <property type="entry name" value="CheY-like_superfamily"/>
</dbReference>
<evidence type="ECO:0000259" key="2">
    <source>
        <dbReference type="SMART" id="SM00331"/>
    </source>
</evidence>
<comment type="caution">
    <text evidence="3">The sequence shown here is derived from an EMBL/GenBank/DDBJ whole genome shotgun (WGS) entry which is preliminary data.</text>
</comment>
<dbReference type="SMART" id="SM00331">
    <property type="entry name" value="PP2C_SIG"/>
    <property type="match status" value="1"/>
</dbReference>
<organism evidence="3 4">
    <name type="scientific">Rubinisphaera italica</name>
    <dbReference type="NCBI Taxonomy" id="2527969"/>
    <lineage>
        <taxon>Bacteria</taxon>
        <taxon>Pseudomonadati</taxon>
        <taxon>Planctomycetota</taxon>
        <taxon>Planctomycetia</taxon>
        <taxon>Planctomycetales</taxon>
        <taxon>Planctomycetaceae</taxon>
        <taxon>Rubinisphaera</taxon>
    </lineage>
</organism>
<dbReference type="Gene3D" id="3.60.40.10">
    <property type="entry name" value="PPM-type phosphatase domain"/>
    <property type="match status" value="1"/>
</dbReference>
<feature type="domain" description="PPM-type phosphatase" evidence="2">
    <location>
        <begin position="169"/>
        <end position="395"/>
    </location>
</feature>
<evidence type="ECO:0000256" key="1">
    <source>
        <dbReference type="ARBA" id="ARBA00022801"/>
    </source>
</evidence>
<dbReference type="InterPro" id="IPR036457">
    <property type="entry name" value="PPM-type-like_dom_sf"/>
</dbReference>
<dbReference type="SUPFAM" id="SSF52172">
    <property type="entry name" value="CheY-like"/>
    <property type="match status" value="1"/>
</dbReference>
<dbReference type="GO" id="GO:0016791">
    <property type="term" value="F:phosphatase activity"/>
    <property type="evidence" value="ECO:0007669"/>
    <property type="project" value="TreeGrafter"/>
</dbReference>
<dbReference type="Proteomes" id="UP000316095">
    <property type="component" value="Unassembled WGS sequence"/>
</dbReference>
<dbReference type="OrthoDB" id="341868at2"/>
<evidence type="ECO:0000313" key="3">
    <source>
        <dbReference type="EMBL" id="TWT63566.1"/>
    </source>
</evidence>
<dbReference type="EC" id="3.1.3.3" evidence="3"/>
<protein>
    <submittedName>
        <fullName evidence="3">Phosphoserine phosphatase RsbU</fullName>
        <ecNumber evidence="3">3.1.3.3</ecNumber>
    </submittedName>
</protein>
<evidence type="ECO:0000313" key="4">
    <source>
        <dbReference type="Proteomes" id="UP000316095"/>
    </source>
</evidence>
<dbReference type="InterPro" id="IPR052016">
    <property type="entry name" value="Bact_Sigma-Reg"/>
</dbReference>
<keyword evidence="1 3" id="KW-0378">Hydrolase</keyword>
<dbReference type="Pfam" id="PF07228">
    <property type="entry name" value="SpoIIE"/>
    <property type="match status" value="1"/>
</dbReference>
<dbReference type="EMBL" id="SJPG01000001">
    <property type="protein sequence ID" value="TWT63566.1"/>
    <property type="molecule type" value="Genomic_DNA"/>
</dbReference>
<dbReference type="PANTHER" id="PTHR43156:SF2">
    <property type="entry name" value="STAGE II SPORULATION PROTEIN E"/>
    <property type="match status" value="1"/>
</dbReference>
<sequence length="396" mass="44082">MRVLVGWDDADEAELLKLYLDVDDTEVEVHTTWDDFLAAALNDSSWDVFLISTSTPDVDTAYEAFMKLREVSADHAIVGASSQEDVYRIAKFMTTGLRSYVIRDHNKDYMFLLHAALHSAMESVRAERERVISAKLRQEIDSVRKLQESIIPRLLNVPEGYQIEGRYESSEISVYGGLPVTMAGGDYYNALTMPDGNIALLVGDASGHGMKACMSIMTLHTLIQMFPSKRYTDPAVFVRDINESLCSHAVVNDDGGFITLLYGILDPVKHEFEWAAAGHPLPMIHDLTTNTLEERGSSDDVGMPLGIWDGSEYVSQKIDVPEHCRLALYSDGLAEAFHDEEGSHVEFGVPGIKRVLQESAQSTLKETVEALFRSSHAFTEGMGRHDDTSVLIVQRD</sequence>
<dbReference type="AlphaFoldDB" id="A0A5C5XK22"/>
<dbReference type="RefSeq" id="WP_146505294.1">
    <property type="nucleotide sequence ID" value="NZ_SJPG01000001.1"/>
</dbReference>